<dbReference type="Proteomes" id="UP001307889">
    <property type="component" value="Chromosome 7"/>
</dbReference>
<name>A0ABN7B0M2_9HEMI</name>
<feature type="signal peptide" evidence="2">
    <location>
        <begin position="1"/>
        <end position="16"/>
    </location>
</feature>
<evidence type="ECO:0000313" key="3">
    <source>
        <dbReference type="EMBL" id="BES96750.1"/>
    </source>
</evidence>
<keyword evidence="4" id="KW-1185">Reference proteome</keyword>
<protein>
    <submittedName>
        <fullName evidence="3">Uncharacterized protein</fullName>
    </submittedName>
</protein>
<feature type="compositionally biased region" description="Basic and acidic residues" evidence="1">
    <location>
        <begin position="105"/>
        <end position="124"/>
    </location>
</feature>
<gene>
    <name evidence="3" type="ORF">NTJ_09563</name>
</gene>
<feature type="chain" id="PRO_5047081274" evidence="2">
    <location>
        <begin position="17"/>
        <end position="124"/>
    </location>
</feature>
<feature type="region of interest" description="Disordered" evidence="1">
    <location>
        <begin position="103"/>
        <end position="124"/>
    </location>
</feature>
<reference evidence="3 4" key="1">
    <citation type="submission" date="2023-09" db="EMBL/GenBank/DDBJ databases">
        <title>Nesidiocoris tenuis whole genome shotgun sequence.</title>
        <authorList>
            <person name="Shibata T."/>
            <person name="Shimoda M."/>
            <person name="Kobayashi T."/>
            <person name="Uehara T."/>
        </authorList>
    </citation>
    <scope>NUCLEOTIDE SEQUENCE [LARGE SCALE GENOMIC DNA]</scope>
    <source>
        <strain evidence="3 4">Japan</strain>
    </source>
</reference>
<sequence length="124" mass="13787">MMKALLIIFGIGVALSFPAEKTEPSLEGGIGDLLRSITKIQDRVKEMRGIALGNFTDKNLENEIKEGVNAISKNVTYEDLIDRVQLASQKIKELQTKLSGTLSALDKKYPRPPKTEEKQEVETL</sequence>
<dbReference type="EMBL" id="AP028915">
    <property type="protein sequence ID" value="BES96750.1"/>
    <property type="molecule type" value="Genomic_DNA"/>
</dbReference>
<keyword evidence="2" id="KW-0732">Signal</keyword>
<evidence type="ECO:0000256" key="2">
    <source>
        <dbReference type="SAM" id="SignalP"/>
    </source>
</evidence>
<proteinExistence type="predicted"/>
<evidence type="ECO:0000313" key="4">
    <source>
        <dbReference type="Proteomes" id="UP001307889"/>
    </source>
</evidence>
<evidence type="ECO:0000256" key="1">
    <source>
        <dbReference type="SAM" id="MobiDB-lite"/>
    </source>
</evidence>
<organism evidence="3 4">
    <name type="scientific">Nesidiocoris tenuis</name>
    <dbReference type="NCBI Taxonomy" id="355587"/>
    <lineage>
        <taxon>Eukaryota</taxon>
        <taxon>Metazoa</taxon>
        <taxon>Ecdysozoa</taxon>
        <taxon>Arthropoda</taxon>
        <taxon>Hexapoda</taxon>
        <taxon>Insecta</taxon>
        <taxon>Pterygota</taxon>
        <taxon>Neoptera</taxon>
        <taxon>Paraneoptera</taxon>
        <taxon>Hemiptera</taxon>
        <taxon>Heteroptera</taxon>
        <taxon>Panheteroptera</taxon>
        <taxon>Cimicomorpha</taxon>
        <taxon>Miridae</taxon>
        <taxon>Dicyphina</taxon>
        <taxon>Nesidiocoris</taxon>
    </lineage>
</organism>
<accession>A0ABN7B0M2</accession>